<sequence length="82" mass="9247">MLPKDVDPATLTSNLNDGAVLCIEAPKKALEQPRERSIPIQRGSDGDKAPKVVKKQMIPKLFHLITNLQIYLMCNFAENWDK</sequence>
<dbReference type="AlphaFoldDB" id="A0A915LA61"/>
<dbReference type="InterPro" id="IPR008978">
    <property type="entry name" value="HSP20-like_chaperone"/>
</dbReference>
<feature type="domain" description="SHSP" evidence="1">
    <location>
        <begin position="2"/>
        <end position="41"/>
    </location>
</feature>
<dbReference type="Gene3D" id="2.60.40.790">
    <property type="match status" value="1"/>
</dbReference>
<protein>
    <submittedName>
        <fullName evidence="3">SHSP domain-containing protein</fullName>
    </submittedName>
</protein>
<evidence type="ECO:0000259" key="1">
    <source>
        <dbReference type="Pfam" id="PF00011"/>
    </source>
</evidence>
<reference evidence="3" key="1">
    <citation type="submission" date="2022-11" db="UniProtKB">
        <authorList>
            <consortium name="WormBaseParasite"/>
        </authorList>
    </citation>
    <scope>IDENTIFICATION</scope>
</reference>
<proteinExistence type="predicted"/>
<evidence type="ECO:0000313" key="3">
    <source>
        <dbReference type="WBParaSite" id="nRc.2.0.1.t47954-RA"/>
    </source>
</evidence>
<accession>A0A915LA61</accession>
<dbReference type="InterPro" id="IPR002068">
    <property type="entry name" value="A-crystallin/Hsp20_dom"/>
</dbReference>
<dbReference type="WBParaSite" id="nRc.2.0.1.t47954-RA">
    <property type="protein sequence ID" value="nRc.2.0.1.t47954-RA"/>
    <property type="gene ID" value="nRc.2.0.1.g47954"/>
</dbReference>
<keyword evidence="2" id="KW-1185">Reference proteome</keyword>
<dbReference type="Pfam" id="PF00011">
    <property type="entry name" value="HSP20"/>
    <property type="match status" value="1"/>
</dbReference>
<evidence type="ECO:0000313" key="2">
    <source>
        <dbReference type="Proteomes" id="UP000887565"/>
    </source>
</evidence>
<organism evidence="2 3">
    <name type="scientific">Romanomermis culicivorax</name>
    <name type="common">Nematode worm</name>
    <dbReference type="NCBI Taxonomy" id="13658"/>
    <lineage>
        <taxon>Eukaryota</taxon>
        <taxon>Metazoa</taxon>
        <taxon>Ecdysozoa</taxon>
        <taxon>Nematoda</taxon>
        <taxon>Enoplea</taxon>
        <taxon>Dorylaimia</taxon>
        <taxon>Mermithida</taxon>
        <taxon>Mermithoidea</taxon>
        <taxon>Mermithidae</taxon>
        <taxon>Romanomermis</taxon>
    </lineage>
</organism>
<dbReference type="Proteomes" id="UP000887565">
    <property type="component" value="Unplaced"/>
</dbReference>
<name>A0A915LA61_ROMCU</name>